<evidence type="ECO:0000313" key="1">
    <source>
        <dbReference type="EMBL" id="CAA99821.1"/>
    </source>
</evidence>
<gene>
    <name evidence="1 3" type="ORF">C54G4.9</name>
    <name evidence="1" type="ORF">CELE_C54G4.9</name>
</gene>
<dbReference type="PeptideAtlas" id="Q18854"/>
<dbReference type="PaxDb" id="6239-C54G4.9"/>
<dbReference type="GeneID" id="172583"/>
<dbReference type="EMBL" id="BX284601">
    <property type="protein sequence ID" value="CAA99821.1"/>
    <property type="molecule type" value="Genomic_DNA"/>
</dbReference>
<dbReference type="OMA" id="LTCTYKN"/>
<dbReference type="PIR" id="T20238">
    <property type="entry name" value="T20238"/>
</dbReference>
<dbReference type="KEGG" id="cel:CELE_C54G4.9"/>
<dbReference type="UCSC" id="C54G4.9">
    <property type="organism name" value="c. elegans"/>
</dbReference>
<keyword evidence="4" id="KW-1267">Proteomics identification</keyword>
<sequence length="464" mass="54141">MTNLMSALSKLSQALDSKNIGEVLLALQNFDEEFSAEKCEDVFVRCLQEIISWDLTVSLEISETVVRQMMNRLENQAVLEEMCNYIIKQQSSVTVEIAVEIMIEHGWILRTDDCREVWKQIESAKNTEKIEILARRMTANCRILRLSGAPKRFLEKLLKDVIISLNANKVNIPMKFLNELAIVSPFHPILVIEDFKKDSEYFYIPHVVSEETRFHLEVKEFTNFFQIESTYHKEQACQMLQVFNQIYKRMELIPQLEAPEIDKIVEFWLAALRIFNGYGIGMNDITESAKLLEKTASRYSLKSRPLFLKHFLKKISEKKDTNIGLEPQVVATIITTYQRNAFGLRSPEFYEELGEFWALCLKIKYDDVYFATVYFSAVFALAQAQAVFKIKKELCREVYHKILQPMHEQLVDFVKLKQVESNKATSEEEVMRLEHQNIGASYFSILTCTYKNAEDRILEFMKEN</sequence>
<name>Q18854_CAEEL</name>
<protein>
    <submittedName>
        <fullName evidence="1">RAP domain-containing protein</fullName>
    </submittedName>
</protein>
<proteinExistence type="evidence at protein level"/>
<dbReference type="eggNOG" id="ENOG502T2T7">
    <property type="taxonomic scope" value="Eukaryota"/>
</dbReference>
<accession>Q18854</accession>
<evidence type="ECO:0007829" key="4">
    <source>
        <dbReference type="PeptideAtlas" id="Q18854"/>
    </source>
</evidence>
<dbReference type="OrthoDB" id="5794568at2759"/>
<dbReference type="InParanoid" id="Q18854"/>
<reference evidence="1 2" key="1">
    <citation type="journal article" date="1998" name="Science">
        <title>Genome sequence of the nematode C. elegans: a platform for investigating biology.</title>
        <authorList>
            <consortium name="The C. elegans sequencing consortium"/>
            <person name="Sulson J.E."/>
            <person name="Waterston R."/>
        </authorList>
    </citation>
    <scope>NUCLEOTIDE SEQUENCE [LARGE SCALE GENOMIC DNA]</scope>
    <source>
        <strain evidence="1 2">Bristol N2</strain>
    </source>
</reference>
<dbReference type="Proteomes" id="UP000001940">
    <property type="component" value="Chromosome I"/>
</dbReference>
<evidence type="ECO:0000313" key="2">
    <source>
        <dbReference type="Proteomes" id="UP000001940"/>
    </source>
</evidence>
<dbReference type="RefSeq" id="NP_492208.1">
    <property type="nucleotide sequence ID" value="NM_059807.7"/>
</dbReference>
<dbReference type="Bgee" id="WBGene00008318">
    <property type="expression patterns" value="Expressed in germ line (C elegans) and 4 other cell types or tissues"/>
</dbReference>
<dbReference type="STRING" id="6239.C54G4.9.1"/>
<dbReference type="WormBase" id="C54G4.9">
    <property type="protein sequence ID" value="CE05515"/>
    <property type="gene ID" value="WBGene00008318"/>
</dbReference>
<keyword evidence="2" id="KW-1185">Reference proteome</keyword>
<dbReference type="CTD" id="172583"/>
<evidence type="ECO:0000313" key="3">
    <source>
        <dbReference type="WormBase" id="C54G4.9"/>
    </source>
</evidence>
<dbReference type="AGR" id="WB:WBGene00008318"/>
<dbReference type="AlphaFoldDB" id="Q18854"/>
<dbReference type="FunCoup" id="Q18854">
    <property type="interactions" value="1371"/>
</dbReference>
<dbReference type="HOGENOM" id="CLU_589553_0_0_1"/>
<organism evidence="1 2">
    <name type="scientific">Caenorhabditis elegans</name>
    <dbReference type="NCBI Taxonomy" id="6239"/>
    <lineage>
        <taxon>Eukaryota</taxon>
        <taxon>Metazoa</taxon>
        <taxon>Ecdysozoa</taxon>
        <taxon>Nematoda</taxon>
        <taxon>Chromadorea</taxon>
        <taxon>Rhabditida</taxon>
        <taxon>Rhabditina</taxon>
        <taxon>Rhabditomorpha</taxon>
        <taxon>Rhabditoidea</taxon>
        <taxon>Rhabditidae</taxon>
        <taxon>Peloderinae</taxon>
        <taxon>Caenorhabditis</taxon>
    </lineage>
</organism>